<organism evidence="3 4">
    <name type="scientific">Saccharopolyspora elongata</name>
    <dbReference type="NCBI Taxonomy" id="2530387"/>
    <lineage>
        <taxon>Bacteria</taxon>
        <taxon>Bacillati</taxon>
        <taxon>Actinomycetota</taxon>
        <taxon>Actinomycetes</taxon>
        <taxon>Pseudonocardiales</taxon>
        <taxon>Pseudonocardiaceae</taxon>
        <taxon>Saccharopolyspora</taxon>
    </lineage>
</organism>
<comment type="caution">
    <text evidence="3">The sequence shown here is derived from an EMBL/GenBank/DDBJ whole genome shotgun (WGS) entry which is preliminary data.</text>
</comment>
<sequence length="88" mass="9553">MVHTGHSGQRGRSSETTLDVRPDRSVRRVHHPVEPVFVDSSGRRRRTFRRVVLAISLVLVCLGVFLAAAMLNSRAPAPPLPTTAGANS</sequence>
<evidence type="ECO:0000313" key="4">
    <source>
        <dbReference type="Proteomes" id="UP000294947"/>
    </source>
</evidence>
<reference evidence="3 4" key="1">
    <citation type="submission" date="2019-03" db="EMBL/GenBank/DDBJ databases">
        <title>Draft genome sequences of novel Actinobacteria.</title>
        <authorList>
            <person name="Sahin N."/>
            <person name="Ay H."/>
            <person name="Saygin H."/>
        </authorList>
    </citation>
    <scope>NUCLEOTIDE SEQUENCE [LARGE SCALE GENOMIC DNA]</scope>
    <source>
        <strain evidence="3 4">7K502</strain>
    </source>
</reference>
<feature type="compositionally biased region" description="Polar residues" evidence="1">
    <location>
        <begin position="1"/>
        <end position="17"/>
    </location>
</feature>
<evidence type="ECO:0000313" key="3">
    <source>
        <dbReference type="EMBL" id="TDD38571.1"/>
    </source>
</evidence>
<protein>
    <submittedName>
        <fullName evidence="3">Uncharacterized protein</fullName>
    </submittedName>
</protein>
<evidence type="ECO:0000256" key="2">
    <source>
        <dbReference type="SAM" id="Phobius"/>
    </source>
</evidence>
<keyword evidence="2" id="KW-0812">Transmembrane</keyword>
<dbReference type="EMBL" id="SMKW01000085">
    <property type="protein sequence ID" value="TDD38571.1"/>
    <property type="molecule type" value="Genomic_DNA"/>
</dbReference>
<evidence type="ECO:0000256" key="1">
    <source>
        <dbReference type="SAM" id="MobiDB-lite"/>
    </source>
</evidence>
<keyword evidence="2" id="KW-0472">Membrane</keyword>
<dbReference type="RefSeq" id="WP_165968487.1">
    <property type="nucleotide sequence ID" value="NZ_SMKW01000085.1"/>
</dbReference>
<name>A0A4R4Y2L0_9PSEU</name>
<proteinExistence type="predicted"/>
<keyword evidence="2" id="KW-1133">Transmembrane helix</keyword>
<feature type="transmembrane region" description="Helical" evidence="2">
    <location>
        <begin position="51"/>
        <end position="71"/>
    </location>
</feature>
<feature type="region of interest" description="Disordered" evidence="1">
    <location>
        <begin position="1"/>
        <end position="26"/>
    </location>
</feature>
<accession>A0A4R4Y2L0</accession>
<gene>
    <name evidence="3" type="ORF">E1288_38630</name>
</gene>
<keyword evidence="4" id="KW-1185">Reference proteome</keyword>
<dbReference type="Proteomes" id="UP000294947">
    <property type="component" value="Unassembled WGS sequence"/>
</dbReference>
<dbReference type="AlphaFoldDB" id="A0A4R4Y2L0"/>